<protein>
    <submittedName>
        <fullName evidence="2">Uncharacterized protein</fullName>
    </submittedName>
</protein>
<dbReference type="OrthoDB" id="6431259at2759"/>
<reference evidence="2" key="1">
    <citation type="submission" date="2020-08" db="EMBL/GenBank/DDBJ databases">
        <title>Multicomponent nature underlies the extraordinary mechanical properties of spider dragline silk.</title>
        <authorList>
            <person name="Kono N."/>
            <person name="Nakamura H."/>
            <person name="Mori M."/>
            <person name="Yoshida Y."/>
            <person name="Ohtoshi R."/>
            <person name="Malay A.D."/>
            <person name="Moran D.A.P."/>
            <person name="Tomita M."/>
            <person name="Numata K."/>
            <person name="Arakawa K."/>
        </authorList>
    </citation>
    <scope>NUCLEOTIDE SEQUENCE</scope>
</reference>
<comment type="caution">
    <text evidence="2">The sequence shown here is derived from an EMBL/GenBank/DDBJ whole genome shotgun (WGS) entry which is preliminary data.</text>
</comment>
<keyword evidence="3" id="KW-1185">Reference proteome</keyword>
<dbReference type="AlphaFoldDB" id="A0A8X6YI90"/>
<evidence type="ECO:0000256" key="1">
    <source>
        <dbReference type="SAM" id="MobiDB-lite"/>
    </source>
</evidence>
<gene>
    <name evidence="2" type="primary">NCL1_24287</name>
    <name evidence="2" type="ORF">TNIN_381041</name>
</gene>
<accession>A0A8X6YI90</accession>
<name>A0A8X6YI90_9ARAC</name>
<sequence>MVWGEGENTTRINRKIKFDCDGRKQNGCCSIFAKSVEGIGFDGDLSQIQELLSVERKWNFESSLGELTLLNEKLFANVIPNLKESNKDLKDELFMGKFSEDLQTLTLECSSWNFSSEDSLEKIKNARSILSSNVTDEVLKTKLLPCNYHLQNETLKADNITSSPDPLESYSDIPKTLCKKNAPNTTEFKELNISLSSTFQECDDLIHSLKQIKLKRQNLLAKDEIEAENSPLADGLIPTAQNDSKKSASIPPSSEATELGFDIDYHKPFKMRESWLLEESLNSVTLPETSFLD</sequence>
<dbReference type="Proteomes" id="UP000886998">
    <property type="component" value="Unassembled WGS sequence"/>
</dbReference>
<proteinExistence type="predicted"/>
<evidence type="ECO:0000313" key="3">
    <source>
        <dbReference type="Proteomes" id="UP000886998"/>
    </source>
</evidence>
<evidence type="ECO:0000313" key="2">
    <source>
        <dbReference type="EMBL" id="GFY71446.1"/>
    </source>
</evidence>
<dbReference type="EMBL" id="BMAV01018823">
    <property type="protein sequence ID" value="GFY71446.1"/>
    <property type="molecule type" value="Genomic_DNA"/>
</dbReference>
<feature type="region of interest" description="Disordered" evidence="1">
    <location>
        <begin position="232"/>
        <end position="257"/>
    </location>
</feature>
<organism evidence="2 3">
    <name type="scientific">Trichonephila inaurata madagascariensis</name>
    <dbReference type="NCBI Taxonomy" id="2747483"/>
    <lineage>
        <taxon>Eukaryota</taxon>
        <taxon>Metazoa</taxon>
        <taxon>Ecdysozoa</taxon>
        <taxon>Arthropoda</taxon>
        <taxon>Chelicerata</taxon>
        <taxon>Arachnida</taxon>
        <taxon>Araneae</taxon>
        <taxon>Araneomorphae</taxon>
        <taxon>Entelegynae</taxon>
        <taxon>Araneoidea</taxon>
        <taxon>Nephilidae</taxon>
        <taxon>Trichonephila</taxon>
        <taxon>Trichonephila inaurata</taxon>
    </lineage>
</organism>